<protein>
    <submittedName>
        <fullName evidence="1">Uncharacterized protein</fullName>
    </submittedName>
</protein>
<organism evidence="1">
    <name type="scientific">uncultured Caudovirales phage</name>
    <dbReference type="NCBI Taxonomy" id="2100421"/>
    <lineage>
        <taxon>Viruses</taxon>
        <taxon>Duplodnaviria</taxon>
        <taxon>Heunggongvirae</taxon>
        <taxon>Uroviricota</taxon>
        <taxon>Caudoviricetes</taxon>
        <taxon>Peduoviridae</taxon>
        <taxon>Maltschvirus</taxon>
        <taxon>Maltschvirus maltsch</taxon>
    </lineage>
</organism>
<dbReference type="CDD" id="cd22992">
    <property type="entry name" value="MOC1"/>
    <property type="match status" value="1"/>
</dbReference>
<reference evidence="1" key="1">
    <citation type="submission" date="2020-04" db="EMBL/GenBank/DDBJ databases">
        <authorList>
            <person name="Chiriac C."/>
            <person name="Salcher M."/>
            <person name="Ghai R."/>
            <person name="Kavagutti S V."/>
        </authorList>
    </citation>
    <scope>NUCLEOTIDE SEQUENCE</scope>
</reference>
<name>A0A6J5L832_9CAUD</name>
<dbReference type="Gene3D" id="3.30.420.10">
    <property type="entry name" value="Ribonuclease H-like superfamily/Ribonuclease H"/>
    <property type="match status" value="1"/>
</dbReference>
<sequence length="156" mass="16636">MIYIGIDPGLNGAIALLDAEKSVLSISDMPTLEVKRNNKAKKEVSPIGVAIFLGQTPRQSRAVLERVGAMPGQGVTSVFSFGRSVGIIEGVLATMLIPVDIVTPQAWQKAAGVRGGKDGSRMRACELFPNYATLFARKKDDGRADAALMAWYAATK</sequence>
<dbReference type="EMBL" id="LR796248">
    <property type="protein sequence ID" value="CAB4130591.1"/>
    <property type="molecule type" value="Genomic_DNA"/>
</dbReference>
<accession>A0A6J5L832</accession>
<dbReference type="SUPFAM" id="SSF53098">
    <property type="entry name" value="Ribonuclease H-like"/>
    <property type="match status" value="1"/>
</dbReference>
<dbReference type="InterPro" id="IPR036397">
    <property type="entry name" value="RNaseH_sf"/>
</dbReference>
<evidence type="ECO:0000313" key="1">
    <source>
        <dbReference type="EMBL" id="CAB4130591.1"/>
    </source>
</evidence>
<dbReference type="GO" id="GO:0003676">
    <property type="term" value="F:nucleic acid binding"/>
    <property type="evidence" value="ECO:0007669"/>
    <property type="project" value="InterPro"/>
</dbReference>
<dbReference type="PANTHER" id="PTHR36015:SF6">
    <property type="entry name" value="HOLLIDAY JUNCTION RESOLVASE MOC1, CHLOROPLASTIC-RELATED"/>
    <property type="match status" value="1"/>
</dbReference>
<proteinExistence type="predicted"/>
<gene>
    <name evidence="1" type="ORF">UFOVP122_10</name>
</gene>
<dbReference type="InterPro" id="IPR012337">
    <property type="entry name" value="RNaseH-like_sf"/>
</dbReference>
<dbReference type="InterPro" id="IPR045290">
    <property type="entry name" value="MOC1-like"/>
</dbReference>
<dbReference type="GO" id="GO:0008821">
    <property type="term" value="F:crossover junction DNA endonuclease activity"/>
    <property type="evidence" value="ECO:0007669"/>
    <property type="project" value="InterPro"/>
</dbReference>
<dbReference type="PANTHER" id="PTHR36015">
    <property type="entry name" value="HOLLIDAY JUNCTION RESOLVASE MOC1, CHLOROPLASTIC-RELATED"/>
    <property type="match status" value="1"/>
</dbReference>